<evidence type="ECO:0000313" key="3">
    <source>
        <dbReference type="Proteomes" id="UP000218231"/>
    </source>
</evidence>
<proteinExistence type="predicted"/>
<feature type="region of interest" description="Disordered" evidence="1">
    <location>
        <begin position="143"/>
        <end position="281"/>
    </location>
</feature>
<dbReference type="PANTHER" id="PTHR13621:SF2">
    <property type="entry name" value="PROLINE-RICH PROTEIN PRCC"/>
    <property type="match status" value="1"/>
</dbReference>
<reference evidence="2 3" key="1">
    <citation type="journal article" date="2017" name="Curr. Biol.">
        <title>Genome architecture and evolution of a unichromosomal asexual nematode.</title>
        <authorList>
            <person name="Fradin H."/>
            <person name="Zegar C."/>
            <person name="Gutwein M."/>
            <person name="Lucas J."/>
            <person name="Kovtun M."/>
            <person name="Corcoran D."/>
            <person name="Baugh L.R."/>
            <person name="Kiontke K."/>
            <person name="Gunsalus K."/>
            <person name="Fitch D.H."/>
            <person name="Piano F."/>
        </authorList>
    </citation>
    <scope>NUCLEOTIDE SEQUENCE [LARGE SCALE GENOMIC DNA]</scope>
    <source>
        <strain evidence="2">PF1309</strain>
    </source>
</reference>
<dbReference type="STRING" id="2018661.A0A2A2KVB3"/>
<dbReference type="OrthoDB" id="206969at2759"/>
<feature type="compositionally biased region" description="Low complexity" evidence="1">
    <location>
        <begin position="162"/>
        <end position="177"/>
    </location>
</feature>
<accession>A0A2A2KVB3</accession>
<dbReference type="PANTHER" id="PTHR13621">
    <property type="entry name" value="PROLINE-RICH PROTEIN PRCC"/>
    <property type="match status" value="1"/>
</dbReference>
<sequence>MWMLQKMNSLVDYGSGSDSESDEELQKQPIKAEAGKQPKQVANDNLQLGLDDEEMEDYEWGETDMQRDKGGKQTEDVLEEIVKPKEWERKLAEKTRKKLKKKAKKERKEKKAAEVKTVSAGGITKPKPRAVISAFGALGKIASKDGQVLDADSSDSEEESGQKALPSASSSSGFLSFLPPPKSKSKSVKSGLIVPPSVAKKAANNTAAASTTNKPNKPTISAAPLPSKEEDDSDDEEGDSEDFFGLSKSNDLPNLGHYQIPTMPSDGRFEEVGPSRPAQAEVHPSQMYNNAQLAEYAGPSTGKVKGLITDEEAHRLIMQHAHDIGEGEGRSYNEMVQDLVEVNVCDALGPNVKANLLKNLTHKALAESKAAPLPAVQATADPNARRKHQITYLAKMAVDHDAALQEKWADAKNNKRMARQKYGF</sequence>
<evidence type="ECO:0000313" key="2">
    <source>
        <dbReference type="EMBL" id="PAV77809.1"/>
    </source>
</evidence>
<organism evidence="2 3">
    <name type="scientific">Diploscapter pachys</name>
    <dbReference type="NCBI Taxonomy" id="2018661"/>
    <lineage>
        <taxon>Eukaryota</taxon>
        <taxon>Metazoa</taxon>
        <taxon>Ecdysozoa</taxon>
        <taxon>Nematoda</taxon>
        <taxon>Chromadorea</taxon>
        <taxon>Rhabditida</taxon>
        <taxon>Rhabditina</taxon>
        <taxon>Rhabditomorpha</taxon>
        <taxon>Rhabditoidea</taxon>
        <taxon>Rhabditidae</taxon>
        <taxon>Diploscapter</taxon>
    </lineage>
</organism>
<feature type="region of interest" description="Disordered" evidence="1">
    <location>
        <begin position="89"/>
        <end position="124"/>
    </location>
</feature>
<dbReference type="GO" id="GO:0005634">
    <property type="term" value="C:nucleus"/>
    <property type="evidence" value="ECO:0007669"/>
    <property type="project" value="TreeGrafter"/>
</dbReference>
<dbReference type="AlphaFoldDB" id="A0A2A2KVB3"/>
<comment type="caution">
    <text evidence="2">The sequence shown here is derived from an EMBL/GenBank/DDBJ whole genome shotgun (WGS) entry which is preliminary data.</text>
</comment>
<protein>
    <recommendedName>
        <fullName evidence="4">Proline-rich protein PRCC</fullName>
    </recommendedName>
</protein>
<keyword evidence="3" id="KW-1185">Reference proteome</keyword>
<dbReference type="Proteomes" id="UP000218231">
    <property type="component" value="Unassembled WGS sequence"/>
</dbReference>
<gene>
    <name evidence="2" type="ORF">WR25_01365</name>
</gene>
<dbReference type="EMBL" id="LIAE01007654">
    <property type="protein sequence ID" value="PAV77809.1"/>
    <property type="molecule type" value="Genomic_DNA"/>
</dbReference>
<name>A0A2A2KVB3_9BILA</name>
<evidence type="ECO:0008006" key="4">
    <source>
        <dbReference type="Google" id="ProtNLM"/>
    </source>
</evidence>
<dbReference type="InterPro" id="IPR018800">
    <property type="entry name" value="PRCC"/>
</dbReference>
<evidence type="ECO:0000256" key="1">
    <source>
        <dbReference type="SAM" id="MobiDB-lite"/>
    </source>
</evidence>
<feature type="compositionally biased region" description="Low complexity" evidence="1">
    <location>
        <begin position="199"/>
        <end position="214"/>
    </location>
</feature>
<feature type="compositionally biased region" description="Basic residues" evidence="1">
    <location>
        <begin position="95"/>
        <end position="108"/>
    </location>
</feature>
<feature type="compositionally biased region" description="Acidic residues" evidence="1">
    <location>
        <begin position="229"/>
        <end position="242"/>
    </location>
</feature>
<dbReference type="Pfam" id="PF10253">
    <property type="entry name" value="PRCC"/>
    <property type="match status" value="1"/>
</dbReference>
<feature type="region of interest" description="Disordered" evidence="1">
    <location>
        <begin position="1"/>
        <end position="52"/>
    </location>
</feature>